<feature type="region of interest" description="Disordered" evidence="1">
    <location>
        <begin position="677"/>
        <end position="845"/>
    </location>
</feature>
<feature type="compositionally biased region" description="Acidic residues" evidence="1">
    <location>
        <begin position="695"/>
        <end position="710"/>
    </location>
</feature>
<sequence>MDHDSTGEDTGAVRPPRDPKAPGSDRPAPVRTVRLLTGDFLLTVNPVDGSEIEALPPGGAGRAGLSAETPRRTPEQRAVHERAGRPPVPPGPAAPRTRLLGRDDERERIARLLAQGRSLRVTGPRGSGRTALLEAVAADCADLAPDGVIRLNGHHRGPADLLHDLFTAVHDTPRHRPDRDTLLAAVAGIGAVVVLDDLEFGGSALDEFLAAAPECAFLLAATADTAGTSHAPETPPSSQLTEVALPGLDRTTSLELLRQAAGRPLAEDETTWAGDLWFESDGLPLRFVQAGALLRQADELREQLRDDPESFDAFAPPEGIDGTEVPLPTLGQGAAPAPLLASRLGDSARKALRFAVALGGEVPHQAHLPALTGDTHADSAIGELLGCGLISPAGCCYRLAAGVLIQLREKGYGDDSDTRAQTAAQHYTWWTGHPSVSPERAAAEADAVVAALTALVAGRDPGHASAAVLLARSAAPALAAGLHWGAWERVLRAGSEAARNAGEVAEEAYFHHELGILALCTGRLDRARTELETSIGMRGALADRIGTVVGRRALALVEDRENGLVPGAPAPTPALALEPPGPRPEVGPAPRPLALPPGPGAAATTALGGGTRPLPVVASGTVTVPVTLSGTAAPDKRRRGAGMSHRTMLGTRRNLVAVGAAAVLAVVVGTVVAIVPASQGDDPKGGTVRENGASVEEEPTGDPGFDDVTDDGGQTRPGVPGTPAWRTGGATTAPGGSASPSTGGPSGPPVESPAGSPSGPAQPVPSGPSTGPSTPPEPPGPTSSGRPPTSPPPSPQPPTSQPPTSEPSTAPPTPTTPSTPPDTGQAGGGDGGPGDPGAPDKPGRP</sequence>
<feature type="compositionally biased region" description="Low complexity" evidence="1">
    <location>
        <begin position="721"/>
        <end position="743"/>
    </location>
</feature>
<evidence type="ECO:0000313" key="4">
    <source>
        <dbReference type="Proteomes" id="UP001291653"/>
    </source>
</evidence>
<name>A0ABQ5NWY9_9ACTN</name>
<proteinExistence type="predicted"/>
<dbReference type="EMBL" id="BSBI01000003">
    <property type="protein sequence ID" value="GLF94700.1"/>
    <property type="molecule type" value="Genomic_DNA"/>
</dbReference>
<evidence type="ECO:0000256" key="2">
    <source>
        <dbReference type="SAM" id="Phobius"/>
    </source>
</evidence>
<feature type="region of interest" description="Disordered" evidence="1">
    <location>
        <begin position="49"/>
        <end position="103"/>
    </location>
</feature>
<dbReference type="InterPro" id="IPR027417">
    <property type="entry name" value="P-loop_NTPase"/>
</dbReference>
<feature type="compositionally biased region" description="Basic and acidic residues" evidence="1">
    <location>
        <begin position="69"/>
        <end position="84"/>
    </location>
</feature>
<feature type="compositionally biased region" description="Pro residues" evidence="1">
    <location>
        <begin position="788"/>
        <end position="820"/>
    </location>
</feature>
<keyword evidence="2" id="KW-0472">Membrane</keyword>
<feature type="region of interest" description="Disordered" evidence="1">
    <location>
        <begin position="564"/>
        <end position="591"/>
    </location>
</feature>
<keyword evidence="2" id="KW-1133">Transmembrane helix</keyword>
<dbReference type="RefSeq" id="WP_323446759.1">
    <property type="nucleotide sequence ID" value="NZ_BSBI01000003.1"/>
</dbReference>
<dbReference type="Proteomes" id="UP001291653">
    <property type="component" value="Unassembled WGS sequence"/>
</dbReference>
<accession>A0ABQ5NWY9</accession>
<feature type="compositionally biased region" description="Low complexity" evidence="1">
    <location>
        <begin position="564"/>
        <end position="578"/>
    </location>
</feature>
<feature type="compositionally biased region" description="Gly residues" evidence="1">
    <location>
        <begin position="825"/>
        <end position="835"/>
    </location>
</feature>
<keyword evidence="3" id="KW-0547">Nucleotide-binding</keyword>
<organism evidence="3 4">
    <name type="scientific">Streptomyces yaizuensis</name>
    <dbReference type="NCBI Taxonomy" id="2989713"/>
    <lineage>
        <taxon>Bacteria</taxon>
        <taxon>Bacillati</taxon>
        <taxon>Actinomycetota</taxon>
        <taxon>Actinomycetes</taxon>
        <taxon>Kitasatosporales</taxon>
        <taxon>Streptomycetaceae</taxon>
        <taxon>Streptomyces</taxon>
    </lineage>
</organism>
<evidence type="ECO:0000256" key="1">
    <source>
        <dbReference type="SAM" id="MobiDB-lite"/>
    </source>
</evidence>
<feature type="transmembrane region" description="Helical" evidence="2">
    <location>
        <begin position="655"/>
        <end position="675"/>
    </location>
</feature>
<feature type="region of interest" description="Disordered" evidence="1">
    <location>
        <begin position="1"/>
        <end position="31"/>
    </location>
</feature>
<feature type="compositionally biased region" description="Pro residues" evidence="1">
    <location>
        <begin position="579"/>
        <end position="591"/>
    </location>
</feature>
<dbReference type="GO" id="GO:0005524">
    <property type="term" value="F:ATP binding"/>
    <property type="evidence" value="ECO:0007669"/>
    <property type="project" value="UniProtKB-KW"/>
</dbReference>
<evidence type="ECO:0000313" key="3">
    <source>
        <dbReference type="EMBL" id="GLF94700.1"/>
    </source>
</evidence>
<comment type="caution">
    <text evidence="3">The sequence shown here is derived from an EMBL/GenBank/DDBJ whole genome shotgun (WGS) entry which is preliminary data.</text>
</comment>
<gene>
    <name evidence="3" type="ORF">SYYSPA8_10405</name>
</gene>
<dbReference type="SUPFAM" id="SSF52540">
    <property type="entry name" value="P-loop containing nucleoside triphosphate hydrolases"/>
    <property type="match status" value="1"/>
</dbReference>
<protein>
    <submittedName>
        <fullName evidence="3">ATP-binding protein</fullName>
    </submittedName>
</protein>
<keyword evidence="4" id="KW-1185">Reference proteome</keyword>
<dbReference type="Gene3D" id="3.40.50.300">
    <property type="entry name" value="P-loop containing nucleotide triphosphate hydrolases"/>
    <property type="match status" value="1"/>
</dbReference>
<reference evidence="3 4" key="1">
    <citation type="submission" date="2022-10" db="EMBL/GenBank/DDBJ databases">
        <title>Draft genome sequence of Streptomyces sp. YSPA8.</title>
        <authorList>
            <person name="Moriuchi R."/>
            <person name="Dohra H."/>
            <person name="Yamamura H."/>
            <person name="Kodani S."/>
        </authorList>
    </citation>
    <scope>NUCLEOTIDE SEQUENCE [LARGE SCALE GENOMIC DNA]</scope>
    <source>
        <strain evidence="3 4">YSPA8</strain>
    </source>
</reference>
<keyword evidence="2" id="KW-0812">Transmembrane</keyword>
<keyword evidence="3" id="KW-0067">ATP-binding</keyword>
<feature type="transmembrane region" description="Helical" evidence="2">
    <location>
        <begin position="614"/>
        <end position="634"/>
    </location>
</feature>